<evidence type="ECO:0000256" key="4">
    <source>
        <dbReference type="ARBA" id="ARBA00023284"/>
    </source>
</evidence>
<proteinExistence type="predicted"/>
<gene>
    <name evidence="6" type="ORF">D8S85_06635</name>
</gene>
<accession>A0A3Q9IMX1</accession>
<name>A0A3Q9IMX1_9BACT</name>
<dbReference type="CDD" id="cd02966">
    <property type="entry name" value="TlpA_like_family"/>
    <property type="match status" value="1"/>
</dbReference>
<evidence type="ECO:0000259" key="5">
    <source>
        <dbReference type="PROSITE" id="PS51352"/>
    </source>
</evidence>
<dbReference type="GO" id="GO:0017004">
    <property type="term" value="P:cytochrome complex assembly"/>
    <property type="evidence" value="ECO:0007669"/>
    <property type="project" value="UniProtKB-KW"/>
</dbReference>
<evidence type="ECO:0000313" key="7">
    <source>
        <dbReference type="Proteomes" id="UP000270673"/>
    </source>
</evidence>
<evidence type="ECO:0000256" key="2">
    <source>
        <dbReference type="ARBA" id="ARBA00022748"/>
    </source>
</evidence>
<dbReference type="PANTHER" id="PTHR42852">
    <property type="entry name" value="THIOL:DISULFIDE INTERCHANGE PROTEIN DSBE"/>
    <property type="match status" value="1"/>
</dbReference>
<keyword evidence="7" id="KW-1185">Reference proteome</keyword>
<dbReference type="RefSeq" id="WP_106480014.1">
    <property type="nucleotide sequence ID" value="NZ_CP032819.1"/>
</dbReference>
<dbReference type="Gene3D" id="3.40.30.10">
    <property type="entry name" value="Glutaredoxin"/>
    <property type="match status" value="1"/>
</dbReference>
<dbReference type="Proteomes" id="UP000270673">
    <property type="component" value="Chromosome"/>
</dbReference>
<dbReference type="GO" id="GO:0016491">
    <property type="term" value="F:oxidoreductase activity"/>
    <property type="evidence" value="ECO:0007669"/>
    <property type="project" value="InterPro"/>
</dbReference>
<dbReference type="SUPFAM" id="SSF52833">
    <property type="entry name" value="Thioredoxin-like"/>
    <property type="match status" value="1"/>
</dbReference>
<keyword evidence="2" id="KW-0201">Cytochrome c-type biogenesis</keyword>
<dbReference type="OrthoDB" id="1094665at2"/>
<dbReference type="InterPro" id="IPR013766">
    <property type="entry name" value="Thioredoxin_domain"/>
</dbReference>
<evidence type="ECO:0000256" key="3">
    <source>
        <dbReference type="ARBA" id="ARBA00023157"/>
    </source>
</evidence>
<sequence>MKHIISILLLLATIGCGQKGPAEITGRVSPGEYSEYQLFLIDGNKRDSLSVENQTGLFSLQLDGDTSRIVTLMGVVGTGQNKWPFEQALYIEPGTKVELDIQFKNRRVEMAVDKKDRNNAALITYNRFYLDKSRSIWDNPPVANELKNSMGEIYIRVNDVIEEFRPANMTESYLRIQAYLFFIQALDGVTYMYSRNGEALPDGMNELIPPVYEVLDDPMALRFYNTNSFVFNYLKKERETPEEQIQLLKERFTVPSIVLSVSRLVLQNFVANYNYKNNFEEGLLRLKNMAAELGEEGEKLVKNFESKKYSMEGAALPDVMLEDVDGQMHKLADFRGKYLYIDLWASWCGPCCQEVPYLQKLEKQLNNPMVEFISISLDTNKKAWKEKMKQLNMHGHQYIVTGDQFATMMNIKGIPHFLLYSKAGTLMQYKAEHPSSGDRIRNVLVRLK</sequence>
<feature type="domain" description="Thioredoxin" evidence="5">
    <location>
        <begin position="310"/>
        <end position="448"/>
    </location>
</feature>
<dbReference type="PANTHER" id="PTHR42852:SF6">
    <property type="entry name" value="THIOL:DISULFIDE INTERCHANGE PROTEIN DSBE"/>
    <property type="match status" value="1"/>
</dbReference>
<dbReference type="KEGG" id="buy:D8S85_06635"/>
<evidence type="ECO:0000313" key="6">
    <source>
        <dbReference type="EMBL" id="AZS29267.1"/>
    </source>
</evidence>
<keyword evidence="4" id="KW-0676">Redox-active center</keyword>
<protein>
    <submittedName>
        <fullName evidence="6">TlpA family protein disulfide reductase</fullName>
    </submittedName>
</protein>
<organism evidence="6 7">
    <name type="scientific">Butyricimonas faecalis</name>
    <dbReference type="NCBI Taxonomy" id="2093856"/>
    <lineage>
        <taxon>Bacteria</taxon>
        <taxon>Pseudomonadati</taxon>
        <taxon>Bacteroidota</taxon>
        <taxon>Bacteroidia</taxon>
        <taxon>Bacteroidales</taxon>
        <taxon>Odoribacteraceae</taxon>
        <taxon>Butyricimonas</taxon>
    </lineage>
</organism>
<dbReference type="PROSITE" id="PS51257">
    <property type="entry name" value="PROKAR_LIPOPROTEIN"/>
    <property type="match status" value="1"/>
</dbReference>
<keyword evidence="3" id="KW-1015">Disulfide bond</keyword>
<comment type="subcellular location">
    <subcellularLocation>
        <location evidence="1">Cell envelope</location>
    </subcellularLocation>
</comment>
<dbReference type="InterPro" id="IPR050553">
    <property type="entry name" value="Thioredoxin_ResA/DsbE_sf"/>
</dbReference>
<dbReference type="InterPro" id="IPR036249">
    <property type="entry name" value="Thioredoxin-like_sf"/>
</dbReference>
<dbReference type="PROSITE" id="PS51352">
    <property type="entry name" value="THIOREDOXIN_2"/>
    <property type="match status" value="1"/>
</dbReference>
<dbReference type="InterPro" id="IPR013740">
    <property type="entry name" value="Redoxin"/>
</dbReference>
<dbReference type="GO" id="GO:0030313">
    <property type="term" value="C:cell envelope"/>
    <property type="evidence" value="ECO:0007669"/>
    <property type="project" value="UniProtKB-SubCell"/>
</dbReference>
<dbReference type="EMBL" id="CP032819">
    <property type="protein sequence ID" value="AZS29267.1"/>
    <property type="molecule type" value="Genomic_DNA"/>
</dbReference>
<dbReference type="Pfam" id="PF08534">
    <property type="entry name" value="Redoxin"/>
    <property type="match status" value="1"/>
</dbReference>
<reference evidence="6 7" key="1">
    <citation type="submission" date="2018-10" db="EMBL/GenBank/DDBJ databases">
        <title>Butyricimonas faecalis sp. nov., isolated from human faeces and emended description of the genus Butyricimonas.</title>
        <authorList>
            <person name="Le Roy T."/>
            <person name="Van der Smissen P."/>
            <person name="Paquot A."/>
            <person name="Delzenne N."/>
            <person name="Muccioli G."/>
            <person name="Collet J.-F."/>
            <person name="Cani P.D."/>
        </authorList>
    </citation>
    <scope>NUCLEOTIDE SEQUENCE [LARGE SCALE GENOMIC DNA]</scope>
    <source>
        <strain evidence="6 7">H184</strain>
    </source>
</reference>
<evidence type="ECO:0000256" key="1">
    <source>
        <dbReference type="ARBA" id="ARBA00004196"/>
    </source>
</evidence>
<dbReference type="AlphaFoldDB" id="A0A3Q9IMX1"/>